<dbReference type="InterPro" id="IPR001138">
    <property type="entry name" value="Zn2Cys6_DnaBD"/>
</dbReference>
<dbReference type="Gene3D" id="4.10.240.10">
    <property type="entry name" value="Zn(2)-C6 fungal-type DNA-binding domain"/>
    <property type="match status" value="1"/>
</dbReference>
<dbReference type="GO" id="GO:0003677">
    <property type="term" value="F:DNA binding"/>
    <property type="evidence" value="ECO:0007669"/>
    <property type="project" value="UniProtKB-KW"/>
</dbReference>
<dbReference type="Proteomes" id="UP000799049">
    <property type="component" value="Unassembled WGS sequence"/>
</dbReference>
<evidence type="ECO:0000256" key="1">
    <source>
        <dbReference type="SAM" id="MobiDB-lite"/>
    </source>
</evidence>
<sequence>MTRNRHVGKAASRFRATSCAMCRIRHSRCDKSGPPCEFCIRMGTQSECIYPSSASPRDTDHQHQHESPASSASSASSVSASSSPMSASHKPSPESEAGAIPSHSPQSATASNSNMQSGPFFQSSSTHRGSMSNSSVSPHNPSTKDSHFTPAHYAPRMTAFQTNPVLPFPSHVSANSSAVDHHESAPPSQYRAYHLPSNTSSTPTPASATFPPAARFPLQHASNVSGSASIPRLSAHSAASFPNVMSEGTAYLLPSLEFAQGQNAALVNNSRRPSSNASAAETFQTVSLHNFSSTSPYQLLSSQAHSANPANGMMFYSAHMYNSGGFPGTRETQWQHPFAGSNASIVHGGGTHYDRTGLGDAYHAPPPLPPPPPPPLGWDPVAVYVNQVMHSARAHGYTEEMLFQLRKRIHDMCSTIESLVLQNPGSLVAPK</sequence>
<dbReference type="GO" id="GO:0000981">
    <property type="term" value="F:DNA-binding transcription factor activity, RNA polymerase II-specific"/>
    <property type="evidence" value="ECO:0007669"/>
    <property type="project" value="InterPro"/>
</dbReference>
<gene>
    <name evidence="3" type="ORF">ANDGO_08799</name>
</gene>
<dbReference type="GO" id="GO:0008270">
    <property type="term" value="F:zinc ion binding"/>
    <property type="evidence" value="ECO:0007669"/>
    <property type="project" value="InterPro"/>
</dbReference>
<reference evidence="3" key="1">
    <citation type="submission" date="2019-09" db="EMBL/GenBank/DDBJ databases">
        <title>The Mitochondrial Proteome of the Jakobid, Andalucia godoyi, a Protist With the Most Gene-Rich and Bacteria-Like Mitochondrial Genome.</title>
        <authorList>
            <person name="Gray M.W."/>
            <person name="Burger G."/>
            <person name="Derelle R."/>
            <person name="Klimes V."/>
            <person name="Leger M."/>
            <person name="Sarrasin M."/>
            <person name="Vlcek C."/>
            <person name="Roger A.J."/>
            <person name="Elias M."/>
            <person name="Lang B.F."/>
        </authorList>
    </citation>
    <scope>NUCLEOTIDE SEQUENCE</scope>
    <source>
        <strain evidence="3">And28</strain>
    </source>
</reference>
<evidence type="ECO:0000313" key="3">
    <source>
        <dbReference type="EMBL" id="KAF0852173.1"/>
    </source>
</evidence>
<dbReference type="InterPro" id="IPR036864">
    <property type="entry name" value="Zn2-C6_fun-type_DNA-bd_sf"/>
</dbReference>
<dbReference type="SMART" id="SM00066">
    <property type="entry name" value="GAL4"/>
    <property type="match status" value="1"/>
</dbReference>
<accession>A0A8K0AGM2</accession>
<dbReference type="OrthoDB" id="435881at2759"/>
<protein>
    <submittedName>
        <fullName evidence="3">N-terminal GAL4-like Zn2Cys6 binuclear cluster DNA-binding domain-containing protein</fullName>
    </submittedName>
</protein>
<feature type="compositionally biased region" description="Basic and acidic residues" evidence="1">
    <location>
        <begin position="57"/>
        <end position="66"/>
    </location>
</feature>
<feature type="compositionally biased region" description="Polar residues" evidence="1">
    <location>
        <begin position="103"/>
        <end position="141"/>
    </location>
</feature>
<evidence type="ECO:0000313" key="4">
    <source>
        <dbReference type="Proteomes" id="UP000799049"/>
    </source>
</evidence>
<feature type="compositionally biased region" description="Low complexity" evidence="1">
    <location>
        <begin position="67"/>
        <end position="90"/>
    </location>
</feature>
<feature type="compositionally biased region" description="Low complexity" evidence="1">
    <location>
        <begin position="196"/>
        <end position="208"/>
    </location>
</feature>
<feature type="region of interest" description="Disordered" evidence="1">
    <location>
        <begin position="171"/>
        <end position="208"/>
    </location>
</feature>
<dbReference type="PROSITE" id="PS00463">
    <property type="entry name" value="ZN2_CY6_FUNGAL_1"/>
    <property type="match status" value="1"/>
</dbReference>
<feature type="region of interest" description="Disordered" evidence="1">
    <location>
        <begin position="50"/>
        <end position="150"/>
    </location>
</feature>
<dbReference type="Pfam" id="PF00172">
    <property type="entry name" value="Zn_clus"/>
    <property type="match status" value="1"/>
</dbReference>
<dbReference type="PROSITE" id="PS50048">
    <property type="entry name" value="ZN2_CY6_FUNGAL_2"/>
    <property type="match status" value="1"/>
</dbReference>
<keyword evidence="3" id="KW-0238">DNA-binding</keyword>
<dbReference type="SUPFAM" id="SSF57701">
    <property type="entry name" value="Zn2/Cys6 DNA-binding domain"/>
    <property type="match status" value="1"/>
</dbReference>
<name>A0A8K0AGM2_ANDGO</name>
<dbReference type="EMBL" id="VRVR01000056">
    <property type="protein sequence ID" value="KAF0852173.1"/>
    <property type="molecule type" value="Genomic_DNA"/>
</dbReference>
<keyword evidence="4" id="KW-1185">Reference proteome</keyword>
<dbReference type="AlphaFoldDB" id="A0A8K0AGM2"/>
<comment type="caution">
    <text evidence="3">The sequence shown here is derived from an EMBL/GenBank/DDBJ whole genome shotgun (WGS) entry which is preliminary data.</text>
</comment>
<proteinExistence type="predicted"/>
<evidence type="ECO:0000259" key="2">
    <source>
        <dbReference type="PROSITE" id="PS50048"/>
    </source>
</evidence>
<dbReference type="CDD" id="cd00067">
    <property type="entry name" value="GAL4"/>
    <property type="match status" value="1"/>
</dbReference>
<organism evidence="3 4">
    <name type="scientific">Andalucia godoyi</name>
    <name type="common">Flagellate</name>
    <dbReference type="NCBI Taxonomy" id="505711"/>
    <lineage>
        <taxon>Eukaryota</taxon>
        <taxon>Discoba</taxon>
        <taxon>Jakobida</taxon>
        <taxon>Andalucina</taxon>
        <taxon>Andaluciidae</taxon>
        <taxon>Andalucia</taxon>
    </lineage>
</organism>
<feature type="domain" description="Zn(2)-C6 fungal-type" evidence="2">
    <location>
        <begin position="18"/>
        <end position="50"/>
    </location>
</feature>